<evidence type="ECO:0000313" key="2">
    <source>
        <dbReference type="EMBL" id="MQY52454.1"/>
    </source>
</evidence>
<dbReference type="OrthoDB" id="356681at2"/>
<sequence>MRFALYSDQHLETKDWEPPVLDVDAVILAGDIDSHTRDTLKLHKTAPKSTADRSNRV</sequence>
<evidence type="ECO:0000313" key="3">
    <source>
        <dbReference type="Proteomes" id="UP000480275"/>
    </source>
</evidence>
<dbReference type="Proteomes" id="UP000480275">
    <property type="component" value="Unassembled WGS sequence"/>
</dbReference>
<dbReference type="AlphaFoldDB" id="A0A6L5K0L2"/>
<evidence type="ECO:0008006" key="4">
    <source>
        <dbReference type="Google" id="ProtNLM"/>
    </source>
</evidence>
<feature type="region of interest" description="Disordered" evidence="1">
    <location>
        <begin position="38"/>
        <end position="57"/>
    </location>
</feature>
<protein>
    <recommendedName>
        <fullName evidence="4">Calcineurin-like phosphoesterase domain-containing protein</fullName>
    </recommendedName>
</protein>
<reference evidence="2 3" key="1">
    <citation type="submission" date="2019-10" db="EMBL/GenBank/DDBJ databases">
        <title>Whole-genome sequence of the purple nonsulfur photosynthetic bacterium Rhodocyclus tenuis.</title>
        <authorList>
            <person name="Kyndt J.A."/>
            <person name="Meyer T.E."/>
        </authorList>
    </citation>
    <scope>NUCLEOTIDE SEQUENCE [LARGE SCALE GENOMIC DNA]</scope>
    <source>
        <strain evidence="2 3">DSM 110</strain>
    </source>
</reference>
<gene>
    <name evidence="2" type="ORF">GHK24_11790</name>
</gene>
<accession>A0A6L5K0L2</accession>
<comment type="caution">
    <text evidence="2">The sequence shown here is derived from an EMBL/GenBank/DDBJ whole genome shotgun (WGS) entry which is preliminary data.</text>
</comment>
<proteinExistence type="predicted"/>
<evidence type="ECO:0000256" key="1">
    <source>
        <dbReference type="SAM" id="MobiDB-lite"/>
    </source>
</evidence>
<dbReference type="EMBL" id="WIXJ01000010">
    <property type="protein sequence ID" value="MQY52454.1"/>
    <property type="molecule type" value="Genomic_DNA"/>
</dbReference>
<name>A0A6L5K0L2_RHOTE</name>
<organism evidence="2 3">
    <name type="scientific">Rhodocyclus tenuis</name>
    <name type="common">Rhodospirillum tenue</name>
    <dbReference type="NCBI Taxonomy" id="1066"/>
    <lineage>
        <taxon>Bacteria</taxon>
        <taxon>Pseudomonadati</taxon>
        <taxon>Pseudomonadota</taxon>
        <taxon>Betaproteobacteria</taxon>
        <taxon>Rhodocyclales</taxon>
        <taxon>Rhodocyclaceae</taxon>
        <taxon>Rhodocyclus</taxon>
    </lineage>
</organism>